<evidence type="ECO:0000259" key="1">
    <source>
        <dbReference type="Pfam" id="PF13649"/>
    </source>
</evidence>
<dbReference type="GO" id="GO:0008168">
    <property type="term" value="F:methyltransferase activity"/>
    <property type="evidence" value="ECO:0007669"/>
    <property type="project" value="UniProtKB-KW"/>
</dbReference>
<protein>
    <submittedName>
        <fullName evidence="2">Pseudaminic acid biosynthesis-associated methylase</fullName>
    </submittedName>
</protein>
<dbReference type="InterPro" id="IPR020027">
    <property type="entry name" value="Pseudamin_synth-assoc_MeTrfase"/>
</dbReference>
<keyword evidence="3" id="KW-1185">Reference proteome</keyword>
<dbReference type="EMBL" id="LT629711">
    <property type="protein sequence ID" value="SDO65170.1"/>
    <property type="molecule type" value="Genomic_DNA"/>
</dbReference>
<evidence type="ECO:0000313" key="3">
    <source>
        <dbReference type="Proteomes" id="UP000199077"/>
    </source>
</evidence>
<dbReference type="GO" id="GO:0032259">
    <property type="term" value="P:methylation"/>
    <property type="evidence" value="ECO:0007669"/>
    <property type="project" value="UniProtKB-KW"/>
</dbReference>
<dbReference type="AlphaFoldDB" id="A0A1H0LB40"/>
<keyword evidence="2" id="KW-0808">Transferase</keyword>
<proteinExistence type="predicted"/>
<dbReference type="OrthoDB" id="7184189at2"/>
<dbReference type="RefSeq" id="WP_091780403.1">
    <property type="nucleotide sequence ID" value="NZ_LT629711.1"/>
</dbReference>
<dbReference type="InterPro" id="IPR041698">
    <property type="entry name" value="Methyltransf_25"/>
</dbReference>
<name>A0A1H0LB40_9MICO</name>
<dbReference type="NCBIfam" id="TIGR03587">
    <property type="entry name" value="Pse_Me-ase"/>
    <property type="match status" value="1"/>
</dbReference>
<evidence type="ECO:0000313" key="2">
    <source>
        <dbReference type="EMBL" id="SDO65170.1"/>
    </source>
</evidence>
<accession>A0A1H0LB40</accession>
<reference evidence="3" key="1">
    <citation type="submission" date="2016-10" db="EMBL/GenBank/DDBJ databases">
        <authorList>
            <person name="Varghese N."/>
            <person name="Submissions S."/>
        </authorList>
    </citation>
    <scope>NUCLEOTIDE SEQUENCE [LARGE SCALE GENOMIC DNA]</scope>
    <source>
        <strain evidence="3">DSM 22329</strain>
    </source>
</reference>
<dbReference type="SUPFAM" id="SSF53335">
    <property type="entry name" value="S-adenosyl-L-methionine-dependent methyltransferases"/>
    <property type="match status" value="1"/>
</dbReference>
<dbReference type="Proteomes" id="UP000199077">
    <property type="component" value="Chromosome I"/>
</dbReference>
<sequence length="209" mass="23374">MATETQRTSQEDLWAGEFGEAYIDRNRGVDLVGSNTELFRKVLAHTDGVGSVLELGCNIGNNLRALRDLLPEAQLHAVEINAQAAAEVEAWGGATVEVGSILDFEPAQTWDLTFTKGVLIHINPDRVADVYAALVRSSNRYVMVCEYFNPVPVEVSYRGHEGALFKRDFAGEMLDAFPELRLVDYGFTYHRDPQFPLDDSTWFLMEKQG</sequence>
<dbReference type="InterPro" id="IPR029063">
    <property type="entry name" value="SAM-dependent_MTases_sf"/>
</dbReference>
<keyword evidence="2" id="KW-0489">Methyltransferase</keyword>
<dbReference type="STRING" id="443156.SAMN04489867_0240"/>
<dbReference type="Pfam" id="PF13649">
    <property type="entry name" value="Methyltransf_25"/>
    <property type="match status" value="1"/>
</dbReference>
<gene>
    <name evidence="2" type="ORF">SAMN04489867_0240</name>
</gene>
<organism evidence="2 3">
    <name type="scientific">Pedococcus dokdonensis</name>
    <dbReference type="NCBI Taxonomy" id="443156"/>
    <lineage>
        <taxon>Bacteria</taxon>
        <taxon>Bacillati</taxon>
        <taxon>Actinomycetota</taxon>
        <taxon>Actinomycetes</taxon>
        <taxon>Micrococcales</taxon>
        <taxon>Intrasporangiaceae</taxon>
        <taxon>Pedococcus</taxon>
    </lineage>
</organism>
<dbReference type="Gene3D" id="3.40.50.150">
    <property type="entry name" value="Vaccinia Virus protein VP39"/>
    <property type="match status" value="1"/>
</dbReference>
<feature type="domain" description="Methyltransferase" evidence="1">
    <location>
        <begin position="52"/>
        <end position="136"/>
    </location>
</feature>